<dbReference type="Proteomes" id="UP000054549">
    <property type="component" value="Unassembled WGS sequence"/>
</dbReference>
<dbReference type="GO" id="GO:0045277">
    <property type="term" value="C:respiratory chain complex IV"/>
    <property type="evidence" value="ECO:0007669"/>
    <property type="project" value="InterPro"/>
</dbReference>
<evidence type="ECO:0000313" key="3">
    <source>
        <dbReference type="EMBL" id="KIL66678.1"/>
    </source>
</evidence>
<dbReference type="AlphaFoldDB" id="A0A0C2XCW0"/>
<name>A0A0C2XCW0_AMAMK</name>
<evidence type="ECO:0000256" key="2">
    <source>
        <dbReference type="ARBA" id="ARBA00023128"/>
    </source>
</evidence>
<sequence>KKDWKLLSLDEKKTGMLFCYSLGPLRCVWPRAPVSKPGDSLKHFRVYYCLDGRCWDLSIAIGVCPPKTMSTKWQEQGNERVRQMNVNPITGTCSIVFM</sequence>
<accession>A0A0C2XCW0</accession>
<reference evidence="3 4" key="1">
    <citation type="submission" date="2014-04" db="EMBL/GenBank/DDBJ databases">
        <title>Evolutionary Origins and Diversification of the Mycorrhizal Mutualists.</title>
        <authorList>
            <consortium name="DOE Joint Genome Institute"/>
            <consortium name="Mycorrhizal Genomics Consortium"/>
            <person name="Kohler A."/>
            <person name="Kuo A."/>
            <person name="Nagy L.G."/>
            <person name="Floudas D."/>
            <person name="Copeland A."/>
            <person name="Barry K.W."/>
            <person name="Cichocki N."/>
            <person name="Veneault-Fourrey C."/>
            <person name="LaButti K."/>
            <person name="Lindquist E.A."/>
            <person name="Lipzen A."/>
            <person name="Lundell T."/>
            <person name="Morin E."/>
            <person name="Murat C."/>
            <person name="Riley R."/>
            <person name="Ohm R."/>
            <person name="Sun H."/>
            <person name="Tunlid A."/>
            <person name="Henrissat B."/>
            <person name="Grigoriev I.V."/>
            <person name="Hibbett D.S."/>
            <person name="Martin F."/>
        </authorList>
    </citation>
    <scope>NUCLEOTIDE SEQUENCE [LARGE SCALE GENOMIC DNA]</scope>
    <source>
        <strain evidence="3 4">Koide BX008</strain>
    </source>
</reference>
<evidence type="ECO:0000256" key="1">
    <source>
        <dbReference type="ARBA" id="ARBA00004173"/>
    </source>
</evidence>
<dbReference type="GO" id="GO:0005739">
    <property type="term" value="C:mitochondrion"/>
    <property type="evidence" value="ECO:0007669"/>
    <property type="project" value="UniProtKB-SubCell"/>
</dbReference>
<protein>
    <submittedName>
        <fullName evidence="3">Uncharacterized protein</fullName>
    </submittedName>
</protein>
<dbReference type="InParanoid" id="A0A0C2XCW0"/>
<dbReference type="OrthoDB" id="186013at2759"/>
<dbReference type="EMBL" id="KN818235">
    <property type="protein sequence ID" value="KIL66678.1"/>
    <property type="molecule type" value="Genomic_DNA"/>
</dbReference>
<organism evidence="3 4">
    <name type="scientific">Amanita muscaria (strain Koide BX008)</name>
    <dbReference type="NCBI Taxonomy" id="946122"/>
    <lineage>
        <taxon>Eukaryota</taxon>
        <taxon>Fungi</taxon>
        <taxon>Dikarya</taxon>
        <taxon>Basidiomycota</taxon>
        <taxon>Agaricomycotina</taxon>
        <taxon>Agaricomycetes</taxon>
        <taxon>Agaricomycetidae</taxon>
        <taxon>Agaricales</taxon>
        <taxon>Pluteineae</taxon>
        <taxon>Amanitaceae</taxon>
        <taxon>Amanita</taxon>
    </lineage>
</organism>
<dbReference type="Gene3D" id="1.10.442.10">
    <property type="entry name" value="Cytochrome c oxidase subunit IV"/>
    <property type="match status" value="1"/>
</dbReference>
<proteinExistence type="predicted"/>
<dbReference type="HOGENOM" id="CLU_2339042_0_0_1"/>
<keyword evidence="2" id="KW-0496">Mitochondrion</keyword>
<dbReference type="GO" id="GO:0006123">
    <property type="term" value="P:mitochondrial electron transport, cytochrome c to oxygen"/>
    <property type="evidence" value="ECO:0007669"/>
    <property type="project" value="InterPro"/>
</dbReference>
<dbReference type="InterPro" id="IPR004203">
    <property type="entry name" value="Cyt_c_oxidase_su4_fam"/>
</dbReference>
<dbReference type="InterPro" id="IPR036639">
    <property type="entry name" value="Cyt_c_oxidase_su4_sf"/>
</dbReference>
<keyword evidence="4" id="KW-1185">Reference proteome</keyword>
<evidence type="ECO:0000313" key="4">
    <source>
        <dbReference type="Proteomes" id="UP000054549"/>
    </source>
</evidence>
<dbReference type="Pfam" id="PF02936">
    <property type="entry name" value="COX4"/>
    <property type="match status" value="1"/>
</dbReference>
<comment type="subcellular location">
    <subcellularLocation>
        <location evidence="1">Mitochondrion</location>
    </subcellularLocation>
</comment>
<feature type="non-terminal residue" evidence="3">
    <location>
        <position position="1"/>
    </location>
</feature>
<dbReference type="STRING" id="946122.A0A0C2XCW0"/>
<dbReference type="SUPFAM" id="SSF81406">
    <property type="entry name" value="Mitochondrial cytochrome c oxidase subunit IV"/>
    <property type="match status" value="1"/>
</dbReference>
<gene>
    <name evidence="3" type="ORF">M378DRAFT_74985</name>
</gene>